<evidence type="ECO:0000256" key="2">
    <source>
        <dbReference type="ARBA" id="ARBA00022448"/>
    </source>
</evidence>
<evidence type="ECO:0000313" key="9">
    <source>
        <dbReference type="EMBL" id="CAA9434344.1"/>
    </source>
</evidence>
<dbReference type="GO" id="GO:0045259">
    <property type="term" value="C:proton-transporting ATP synthase complex"/>
    <property type="evidence" value="ECO:0007669"/>
    <property type="project" value="UniProtKB-KW"/>
</dbReference>
<comment type="subcellular location">
    <subcellularLocation>
        <location evidence="7">Cell membrane</location>
        <topology evidence="7">Peripheral membrane protein</topology>
    </subcellularLocation>
    <subcellularLocation>
        <location evidence="1">Membrane</location>
    </subcellularLocation>
</comment>
<gene>
    <name evidence="7" type="primary">atpH</name>
    <name evidence="9" type="ORF">AVDCRST_MAG35-2813</name>
</gene>
<keyword evidence="7" id="KW-1003">Cell membrane</keyword>
<organism evidence="9">
    <name type="scientific">uncultured Quadrisphaera sp</name>
    <dbReference type="NCBI Taxonomy" id="904978"/>
    <lineage>
        <taxon>Bacteria</taxon>
        <taxon>Bacillati</taxon>
        <taxon>Actinomycetota</taxon>
        <taxon>Actinomycetes</taxon>
        <taxon>Kineosporiales</taxon>
        <taxon>Kineosporiaceae</taxon>
        <taxon>Quadrisphaera</taxon>
        <taxon>environmental samples</taxon>
    </lineage>
</organism>
<dbReference type="PANTHER" id="PTHR11910">
    <property type="entry name" value="ATP SYNTHASE DELTA CHAIN"/>
    <property type="match status" value="1"/>
</dbReference>
<dbReference type="InterPro" id="IPR000711">
    <property type="entry name" value="ATPase_OSCP/dsu"/>
</dbReference>
<comment type="function">
    <text evidence="7">This protein is part of the stalk that links CF(0) to CF(1). It either transmits conformational changes from CF(0) to CF(1) or is implicated in proton conduction.</text>
</comment>
<proteinExistence type="inferred from homology"/>
<dbReference type="Pfam" id="PF00213">
    <property type="entry name" value="OSCP"/>
    <property type="match status" value="1"/>
</dbReference>
<feature type="region of interest" description="Disordered" evidence="8">
    <location>
        <begin position="1"/>
        <end position="25"/>
    </location>
</feature>
<keyword evidence="9" id="KW-0378">Hydrolase</keyword>
<dbReference type="GO" id="GO:0046933">
    <property type="term" value="F:proton-transporting ATP synthase activity, rotational mechanism"/>
    <property type="evidence" value="ECO:0007669"/>
    <property type="project" value="UniProtKB-UniRule"/>
</dbReference>
<dbReference type="GO" id="GO:0005886">
    <property type="term" value="C:plasma membrane"/>
    <property type="evidence" value="ECO:0007669"/>
    <property type="project" value="UniProtKB-SubCell"/>
</dbReference>
<evidence type="ECO:0000256" key="8">
    <source>
        <dbReference type="SAM" id="MobiDB-lite"/>
    </source>
</evidence>
<name>A0A6J4Q482_9ACTN</name>
<keyword evidence="7" id="KW-0139">CF(1)</keyword>
<accession>A0A6J4Q482</accession>
<reference evidence="9" key="1">
    <citation type="submission" date="2020-02" db="EMBL/GenBank/DDBJ databases">
        <authorList>
            <person name="Meier V. D."/>
        </authorList>
    </citation>
    <scope>NUCLEOTIDE SEQUENCE</scope>
    <source>
        <strain evidence="9">AVDCRST_MAG35</strain>
    </source>
</reference>
<protein>
    <recommendedName>
        <fullName evidence="7">ATP synthase subunit delta</fullName>
    </recommendedName>
    <alternativeName>
        <fullName evidence="7">ATP synthase F(1) sector subunit delta</fullName>
    </alternativeName>
    <alternativeName>
        <fullName evidence="7">F-type ATPase subunit delta</fullName>
        <shortName evidence="7">F-ATPase subunit delta</shortName>
    </alternativeName>
</protein>
<evidence type="ECO:0000256" key="1">
    <source>
        <dbReference type="ARBA" id="ARBA00004370"/>
    </source>
</evidence>
<keyword evidence="5 7" id="KW-0472">Membrane</keyword>
<comment type="similarity">
    <text evidence="7">Belongs to the ATPase delta chain family.</text>
</comment>
<comment type="function">
    <text evidence="7">F(1)F(0) ATP synthase produces ATP from ADP in the presence of a proton or sodium gradient. F-type ATPases consist of two structural domains, F(1) containing the extramembraneous catalytic core and F(0) containing the membrane proton channel, linked together by a central stalk and a peripheral stalk. During catalysis, ATP synthesis in the catalytic domain of F(1) is coupled via a rotary mechanism of the central stalk subunits to proton translocation.</text>
</comment>
<sequence length="275" mass="28784">MRGQSRTSLAEARERLDPVLSTGGGASAADTAALGGELFSVVGLLDSSSALRRALTDPSRGGDDKAALAQRLLRGQVGDLALDVVAGVVRARWSADRDLADGLEQLGTQALLASAERDGELDRVEDEVFRLSRIVAGDRALAAAFGDRAAGTATRSDLVDRLLGAKVHPVTLALVRQAVTAPRGRPVEAALAQVLDEAAARRQRLVAVVTAAVPLTDKQIDRLARALGRVYGRPVLVEVAIDPEVVGGVRVTVGDEVLDSTVAARLEEARRRLAG</sequence>
<evidence type="ECO:0000256" key="5">
    <source>
        <dbReference type="ARBA" id="ARBA00023136"/>
    </source>
</evidence>
<evidence type="ECO:0000256" key="7">
    <source>
        <dbReference type="HAMAP-Rule" id="MF_01416"/>
    </source>
</evidence>
<keyword evidence="4 7" id="KW-0406">Ion transport</keyword>
<dbReference type="EMBL" id="CADCUY010000553">
    <property type="protein sequence ID" value="CAA9434344.1"/>
    <property type="molecule type" value="Genomic_DNA"/>
</dbReference>
<dbReference type="HAMAP" id="MF_01416">
    <property type="entry name" value="ATP_synth_delta_bact"/>
    <property type="match status" value="1"/>
</dbReference>
<evidence type="ECO:0000256" key="6">
    <source>
        <dbReference type="ARBA" id="ARBA00023310"/>
    </source>
</evidence>
<keyword evidence="3 7" id="KW-0375">Hydrogen ion transport</keyword>
<keyword evidence="2 7" id="KW-0813">Transport</keyword>
<dbReference type="AlphaFoldDB" id="A0A6J4Q482"/>
<keyword evidence="6 7" id="KW-0066">ATP synthesis</keyword>
<evidence type="ECO:0000256" key="4">
    <source>
        <dbReference type="ARBA" id="ARBA00023065"/>
    </source>
</evidence>
<dbReference type="PRINTS" id="PR00125">
    <property type="entry name" value="ATPASEDELTA"/>
</dbReference>
<dbReference type="GO" id="GO:0016787">
    <property type="term" value="F:hydrolase activity"/>
    <property type="evidence" value="ECO:0007669"/>
    <property type="project" value="UniProtKB-KW"/>
</dbReference>
<evidence type="ECO:0000256" key="3">
    <source>
        <dbReference type="ARBA" id="ARBA00022781"/>
    </source>
</evidence>
<dbReference type="NCBIfam" id="NF009967">
    <property type="entry name" value="PRK13430.1"/>
    <property type="match status" value="1"/>
</dbReference>